<proteinExistence type="predicted"/>
<evidence type="ECO:0000313" key="2">
    <source>
        <dbReference type="Proteomes" id="UP000831479"/>
    </source>
</evidence>
<dbReference type="InterPro" id="IPR004283">
    <property type="entry name" value="Lef-2"/>
</dbReference>
<gene>
    <name evidence="1" type="ORF">HycuGV_00032</name>
</gene>
<organism evidence="1 2">
    <name type="scientific">Hyphantria cunea granulovirus</name>
    <dbReference type="NCBI Taxonomy" id="307448"/>
    <lineage>
        <taxon>Viruses</taxon>
        <taxon>Viruses incertae sedis</taxon>
        <taxon>Naldaviricetes</taxon>
        <taxon>Lefavirales</taxon>
        <taxon>Baculoviridae</taxon>
        <taxon>Betabaculovirus</taxon>
        <taxon>Betabaculovirus hycuneae</taxon>
    </lineage>
</organism>
<reference evidence="1" key="1">
    <citation type="journal article" date="2019" name="Genomics">
        <title>Genome sequence analysis and organization of the Hyphantria cunea granulovirus (HycuGV-Hc1) from Turkey.</title>
        <authorList>
            <person name="Gencer D."/>
            <person name="Bayramoglu Z."/>
            <person name="Nalcacioglu R."/>
            <person name="Demirbag Z."/>
            <person name="Demir I."/>
        </authorList>
    </citation>
    <scope>NUCLEOTIDE SEQUENCE</scope>
    <source>
        <strain evidence="1">Hc1</strain>
    </source>
</reference>
<dbReference type="EMBL" id="MH923363">
    <property type="protein sequence ID" value="QBQ01585.1"/>
    <property type="molecule type" value="Genomic_DNA"/>
</dbReference>
<dbReference type="GO" id="GO:0019083">
    <property type="term" value="P:viral transcription"/>
    <property type="evidence" value="ECO:0007669"/>
    <property type="project" value="InterPro"/>
</dbReference>
<evidence type="ECO:0000313" key="1">
    <source>
        <dbReference type="EMBL" id="QBQ01585.1"/>
    </source>
</evidence>
<dbReference type="Pfam" id="PF03041">
    <property type="entry name" value="Baculo_LEF-2"/>
    <property type="match status" value="1"/>
</dbReference>
<keyword evidence="2" id="KW-1185">Reference proteome</keyword>
<dbReference type="Proteomes" id="UP000831479">
    <property type="component" value="Segment"/>
</dbReference>
<protein>
    <submittedName>
        <fullName evidence="1">Lef-2</fullName>
    </submittedName>
</protein>
<name>A0AAF1D263_9BBAC</name>
<accession>A0AAF1D263</accession>
<sequence>MESAVMFRKHVDPNQYYWVDVFSRDWSRFIDAYTQFAEGGLKFLVYGQNLQRMLKLCPPFDQEEQAAAANVVNLKRKDVCFKSLTTRTAVTEKYTELFYNYGRANNTFQDFKALCERPRTHRYANRLKFTYKIYKALRCSCCADLCVVNALKIFYKHDKKCCDEVNRLFFKTMME</sequence>